<organism evidence="4 5">
    <name type="scientific">Staphylotrichum longicolle</name>
    <dbReference type="NCBI Taxonomy" id="669026"/>
    <lineage>
        <taxon>Eukaryota</taxon>
        <taxon>Fungi</taxon>
        <taxon>Dikarya</taxon>
        <taxon>Ascomycota</taxon>
        <taxon>Pezizomycotina</taxon>
        <taxon>Sordariomycetes</taxon>
        <taxon>Sordariomycetidae</taxon>
        <taxon>Sordariales</taxon>
        <taxon>Chaetomiaceae</taxon>
        <taxon>Staphylotrichum</taxon>
    </lineage>
</organism>
<comment type="caution">
    <text evidence="4">The sequence shown here is derived from an EMBL/GenBank/DDBJ whole genome shotgun (WGS) entry which is preliminary data.</text>
</comment>
<reference evidence="4" key="1">
    <citation type="submission" date="2023-02" db="EMBL/GenBank/DDBJ databases">
        <authorList>
            <person name="Palmer J.M."/>
        </authorList>
    </citation>
    <scope>NUCLEOTIDE SEQUENCE</scope>
    <source>
        <strain evidence="4">FW57</strain>
    </source>
</reference>
<dbReference type="InterPro" id="IPR008984">
    <property type="entry name" value="SMAD_FHA_dom_sf"/>
</dbReference>
<dbReference type="PANTHER" id="PTHR15715">
    <property type="entry name" value="CENTROSOMAL PROTEIN OF 170 KDA"/>
    <property type="match status" value="1"/>
</dbReference>
<proteinExistence type="predicted"/>
<feature type="compositionally biased region" description="Basic and acidic residues" evidence="1">
    <location>
        <begin position="646"/>
        <end position="658"/>
    </location>
</feature>
<dbReference type="FunFam" id="2.60.200.20:FF:000127">
    <property type="entry name" value="Uncharacterized protein C3H7.13"/>
    <property type="match status" value="1"/>
</dbReference>
<feature type="domain" description="FHA" evidence="3">
    <location>
        <begin position="193"/>
        <end position="250"/>
    </location>
</feature>
<sequence length="767" mass="83639">MTAVANPPSFANLNRPGWINGGQPLNSMNTSDDARGINMFMQRKTLQRSNSSSSVSSTSSNTSTSTVTSNPGSQANGISMSAVGDNGWSNPPAPRKRPTPKGPWTNGKPDAATDFSRAASGRAPMTNGVNGASGLHQQQSMLTPQNQLVAQGGLGRPGAESMGAGRQPVLYLLSLNGSFERKTISVPYLPDTLRIGRQTNQKTVPTPVNGYFDSKVLSRQHAEIWADTNGKIWIRDVKSSNGTFVNGTRLSPENRESDPHELQTQDHLELGIDIVSEDQKTVVHHKVAAKVEHAGFITPTSNVLDMSFGDLDSTNNSMMLPIGGVSPFRGRAGSQPGVAGNNRMAAGNMAVQPNTLAQQRQFWLNPITTEHIVKKLHTEMRNARLQNQDLARTSQFISALLSKEDIKNTDKPEVPEPPKAHLPNGNISFRSDGGKTRFSEPPAPPPSQPLPEKPDAARASDAPSLKRATTERPKPASTSPIRQDNNLNQILLLTEALNNAKKELDTNTARVRDLEDMLIKEREARLLAEDMMQKMEESSHAKMNGSAEVPLVNGHSELDKAFDPPAEQLPNHEPEPAEPETAPSQPDKAEVLAAAFQARIDAMTSEMHGLREQLEAFRLRAEKAESERDADRKTLAEMVLQIRRRDEEEQKREAERRSRSVSKGRRRGPSKEEVLEHSPTVMNGIPKEAPTAQADGHVEEEVLEKAPIHSRANTVKPSGGALAVHGQQQDGTLIHTLPYASMIGVVLFGMGLMAYLNGWQPQTKLDH</sequence>
<dbReference type="InterPro" id="IPR051176">
    <property type="entry name" value="Cent_Immune-Sig_Mod"/>
</dbReference>
<feature type="region of interest" description="Disordered" evidence="1">
    <location>
        <begin position="1"/>
        <end position="33"/>
    </location>
</feature>
<feature type="compositionally biased region" description="Pro residues" evidence="1">
    <location>
        <begin position="441"/>
        <end position="451"/>
    </location>
</feature>
<feature type="compositionally biased region" description="Basic and acidic residues" evidence="1">
    <location>
        <begin position="403"/>
        <end position="419"/>
    </location>
</feature>
<evidence type="ECO:0000313" key="4">
    <source>
        <dbReference type="EMBL" id="KAG7291917.1"/>
    </source>
</evidence>
<accession>A0AAD4I1B0</accession>
<evidence type="ECO:0000256" key="1">
    <source>
        <dbReference type="SAM" id="MobiDB-lite"/>
    </source>
</evidence>
<dbReference type="Proteomes" id="UP001197093">
    <property type="component" value="Unassembled WGS sequence"/>
</dbReference>
<feature type="region of interest" description="Disordered" evidence="1">
    <location>
        <begin position="46"/>
        <end position="115"/>
    </location>
</feature>
<dbReference type="AlphaFoldDB" id="A0AAD4I1B0"/>
<evidence type="ECO:0000256" key="2">
    <source>
        <dbReference type="SAM" id="Phobius"/>
    </source>
</evidence>
<dbReference type="SMART" id="SM00240">
    <property type="entry name" value="FHA"/>
    <property type="match status" value="1"/>
</dbReference>
<feature type="region of interest" description="Disordered" evidence="1">
    <location>
        <begin position="403"/>
        <end position="483"/>
    </location>
</feature>
<dbReference type="Pfam" id="PF00498">
    <property type="entry name" value="FHA"/>
    <property type="match status" value="1"/>
</dbReference>
<feature type="region of interest" description="Disordered" evidence="1">
    <location>
        <begin position="557"/>
        <end position="586"/>
    </location>
</feature>
<name>A0AAD4I1B0_9PEZI</name>
<dbReference type="GO" id="GO:0005737">
    <property type="term" value="C:cytoplasm"/>
    <property type="evidence" value="ECO:0007669"/>
    <property type="project" value="TreeGrafter"/>
</dbReference>
<dbReference type="InterPro" id="IPR000253">
    <property type="entry name" value="FHA_dom"/>
</dbReference>
<dbReference type="PANTHER" id="PTHR15715:SF46">
    <property type="entry name" value="TO VACUOLE TARGETING VPS64, PUTATIVE (AFU_ORTHOLOGUE AFUA_2G02420)-RELATED"/>
    <property type="match status" value="1"/>
</dbReference>
<evidence type="ECO:0000313" key="5">
    <source>
        <dbReference type="Proteomes" id="UP001197093"/>
    </source>
</evidence>
<keyword evidence="2" id="KW-0812">Transmembrane</keyword>
<keyword evidence="2" id="KW-0472">Membrane</keyword>
<dbReference type="PROSITE" id="PS50006">
    <property type="entry name" value="FHA_DOMAIN"/>
    <property type="match status" value="1"/>
</dbReference>
<dbReference type="SUPFAM" id="SSF49879">
    <property type="entry name" value="SMAD/FHA domain"/>
    <property type="match status" value="1"/>
</dbReference>
<dbReference type="EMBL" id="JAHCVI010000001">
    <property type="protein sequence ID" value="KAG7291917.1"/>
    <property type="molecule type" value="Genomic_DNA"/>
</dbReference>
<keyword evidence="5" id="KW-1185">Reference proteome</keyword>
<feature type="compositionally biased region" description="Low complexity" evidence="1">
    <location>
        <begin position="49"/>
        <end position="70"/>
    </location>
</feature>
<dbReference type="CDD" id="cd22679">
    <property type="entry name" value="FHA_SLMAP"/>
    <property type="match status" value="1"/>
</dbReference>
<feature type="transmembrane region" description="Helical" evidence="2">
    <location>
        <begin position="737"/>
        <end position="756"/>
    </location>
</feature>
<gene>
    <name evidence="4" type="ORF">NEMBOFW57_001942</name>
</gene>
<feature type="region of interest" description="Disordered" evidence="1">
    <location>
        <begin position="646"/>
        <end position="677"/>
    </location>
</feature>
<evidence type="ECO:0000259" key="3">
    <source>
        <dbReference type="PROSITE" id="PS50006"/>
    </source>
</evidence>
<dbReference type="Gene3D" id="2.60.200.20">
    <property type="match status" value="1"/>
</dbReference>
<feature type="compositionally biased region" description="Basic residues" evidence="1">
    <location>
        <begin position="659"/>
        <end position="668"/>
    </location>
</feature>
<protein>
    <recommendedName>
        <fullName evidence="3">FHA domain-containing protein</fullName>
    </recommendedName>
</protein>
<keyword evidence="2" id="KW-1133">Transmembrane helix</keyword>